<dbReference type="Proteomes" id="UP001139157">
    <property type="component" value="Unassembled WGS sequence"/>
</dbReference>
<proteinExistence type="predicted"/>
<organism evidence="1 2">
    <name type="scientific">Nocardia pulmonis</name>
    <dbReference type="NCBI Taxonomy" id="2951408"/>
    <lineage>
        <taxon>Bacteria</taxon>
        <taxon>Bacillati</taxon>
        <taxon>Actinomycetota</taxon>
        <taxon>Actinomycetes</taxon>
        <taxon>Mycobacteriales</taxon>
        <taxon>Nocardiaceae</taxon>
        <taxon>Nocardia</taxon>
    </lineage>
</organism>
<sequence>MPRLTVDYGHLLALTEAGLTAAVTQDGQPVDLLIRGVTLDDIADFAAAEHMRA</sequence>
<reference evidence="1" key="1">
    <citation type="submission" date="2022-06" db="EMBL/GenBank/DDBJ databases">
        <title>Novel species in genus nocardia.</title>
        <authorList>
            <person name="Li F."/>
        </authorList>
    </citation>
    <scope>NUCLEOTIDE SEQUENCE</scope>
    <source>
        <strain evidence="1">CDC141</strain>
    </source>
</reference>
<accession>A0A9X2J1A9</accession>
<dbReference type="EMBL" id="JAMRXG010000018">
    <property type="protein sequence ID" value="MCM6777910.1"/>
    <property type="molecule type" value="Genomic_DNA"/>
</dbReference>
<keyword evidence="2" id="KW-1185">Reference proteome</keyword>
<dbReference type="AlphaFoldDB" id="A0A9X2J1A9"/>
<name>A0A9X2J1A9_9NOCA</name>
<gene>
    <name evidence="1" type="ORF">NDR86_30940</name>
</gene>
<protein>
    <submittedName>
        <fullName evidence="1">Uncharacterized protein</fullName>
    </submittedName>
</protein>
<evidence type="ECO:0000313" key="1">
    <source>
        <dbReference type="EMBL" id="MCM6777910.1"/>
    </source>
</evidence>
<comment type="caution">
    <text evidence="1">The sequence shown here is derived from an EMBL/GenBank/DDBJ whole genome shotgun (WGS) entry which is preliminary data.</text>
</comment>
<dbReference type="RefSeq" id="WP_251917373.1">
    <property type="nucleotide sequence ID" value="NZ_JAMRXG010000018.1"/>
</dbReference>
<evidence type="ECO:0000313" key="2">
    <source>
        <dbReference type="Proteomes" id="UP001139157"/>
    </source>
</evidence>